<comment type="catalytic activity">
    <reaction evidence="16">
        <text>Preferential cleavage: (Ac)2-L-Lys-D-Ala-|-D-Ala. Also transpeptidation of peptidyl-alanyl moieties that are N-acyl substituents of D-alanine.</text>
        <dbReference type="EC" id="3.4.16.4"/>
    </reaction>
</comment>
<keyword evidence="7 16" id="KW-0812">Transmembrane</keyword>
<comment type="function">
    <text evidence="16">Catalyzes cross-linking of the peptidoglycan cell wall at the division septum.</text>
</comment>
<evidence type="ECO:0000256" key="15">
    <source>
        <dbReference type="ARBA" id="ARBA00023316"/>
    </source>
</evidence>
<keyword evidence="13 16" id="KW-0717">Septation</keyword>
<dbReference type="Pfam" id="PF03717">
    <property type="entry name" value="PBP_dimer"/>
    <property type="match status" value="1"/>
</dbReference>
<dbReference type="RefSeq" id="WP_011111594.1">
    <property type="nucleotide sequence ID" value="NC_004757.1"/>
</dbReference>
<evidence type="ECO:0000256" key="9">
    <source>
        <dbReference type="ARBA" id="ARBA00022960"/>
    </source>
</evidence>
<comment type="pathway">
    <text evidence="16">Cell wall biogenesis; peptidoglycan biosynthesis.</text>
</comment>
<sequence>MKILFNPSRKSAAVDLPEWRSRLIQGFLLISLIILVARAVYLQALNKDFLQQQGQSRHLRVIEQNSQRGSIKDRNGEILAISAPVKSVWVDPKRVSATSEQIGQLADLLDMNKATVQERLSSDKRFVYLKRQLPPERANKIAELNIKGLYLKHEFYRYYPSRELAAHILGFTDVDGRGQEGVELAWQDVLTGEDGKRRVIKDRIGRVVEDVGQIRSPKSGQDVVLSIDSKIQYLAYRELARAVKEQHAKAGSIVALDVKTGEVLAMANYPAFNPNQRASMNNEVIRNRVLVDTFEPGSTLKPFAIAVALETGRVKANTLMETSGGMMRIGRAVIRDVRDKGNLTVSQVIQTSSNVGAAKIALLLPPKTFWEMLNRSGFGTETGIGFPGEASGQLRAYNKWRPIEQATMSYGHGISVSLMQLVRAYTLFATDGELKPITLLKRDTPAVGQKVISRETAQSVRKMLELAVQPEGTGSGARINGYRVAGKTGTAHKRLEKRKGYASDRYISSFVGFAPASDPRVIMAIMIDEPSDGRYYGGTVAAPVFSRVMEGTLRILNVPFDDSLGNLVTSPVPARLEDKG</sequence>
<keyword evidence="14 16" id="KW-0131">Cell cycle</keyword>
<dbReference type="GO" id="GO:0005886">
    <property type="term" value="C:plasma membrane"/>
    <property type="evidence" value="ECO:0007669"/>
    <property type="project" value="UniProtKB-UniRule"/>
</dbReference>
<proteinExistence type="inferred from homology"/>
<dbReference type="InterPro" id="IPR005311">
    <property type="entry name" value="PBP_dimer"/>
</dbReference>
<dbReference type="EC" id="3.4.16.4" evidence="16"/>
<evidence type="ECO:0000256" key="10">
    <source>
        <dbReference type="ARBA" id="ARBA00022984"/>
    </source>
</evidence>
<dbReference type="eggNOG" id="COG0768">
    <property type="taxonomic scope" value="Bacteria"/>
</dbReference>
<keyword evidence="20" id="KW-1185">Reference proteome</keyword>
<dbReference type="GeneID" id="87104176"/>
<dbReference type="UniPathway" id="UPA00219"/>
<dbReference type="EMBL" id="AL954747">
    <property type="protein sequence ID" value="CAD84896.1"/>
    <property type="molecule type" value="Genomic_DNA"/>
</dbReference>
<dbReference type="HAMAP" id="MF_02080">
    <property type="entry name" value="FtsI_transpept"/>
    <property type="match status" value="1"/>
</dbReference>
<name>Q82VS9_NITEU</name>
<dbReference type="KEGG" id="neu:NE0985"/>
<keyword evidence="15 16" id="KW-0961">Cell wall biogenesis/degradation</keyword>
<dbReference type="SUPFAM" id="SSF56519">
    <property type="entry name" value="Penicillin binding protein dimerisation domain"/>
    <property type="match status" value="1"/>
</dbReference>
<dbReference type="GO" id="GO:0008360">
    <property type="term" value="P:regulation of cell shape"/>
    <property type="evidence" value="ECO:0007669"/>
    <property type="project" value="UniProtKB-KW"/>
</dbReference>
<dbReference type="GO" id="GO:0006508">
    <property type="term" value="P:proteolysis"/>
    <property type="evidence" value="ECO:0007669"/>
    <property type="project" value="UniProtKB-KW"/>
</dbReference>
<reference evidence="19 20" key="1">
    <citation type="journal article" date="2003" name="J. Bacteriol.">
        <title>Complete genome sequence of the ammonia-oxidizing bacterium and obligate chemolithoautotroph Nitrosomonas europaea.</title>
        <authorList>
            <person name="Chain P."/>
            <person name="Lamerdin J."/>
            <person name="Larimer F."/>
            <person name="Regala W."/>
            <person name="Land M."/>
            <person name="Hauser L."/>
            <person name="Hooper A."/>
            <person name="Klotz M."/>
            <person name="Norton J."/>
            <person name="Sayavedra-Soto L."/>
            <person name="Arciero D."/>
            <person name="Hommes N."/>
            <person name="Whittaker M."/>
            <person name="Arp D."/>
        </authorList>
    </citation>
    <scope>NUCLEOTIDE SEQUENCE [LARGE SCALE GENOMIC DNA]</scope>
    <source>
        <strain evidence="20">ATCC 19718 / CIP 103999 / KCTC 2705 / NBRC 14298</strain>
    </source>
</reference>
<dbReference type="AlphaFoldDB" id="Q82VS9"/>
<evidence type="ECO:0000256" key="8">
    <source>
        <dbReference type="ARBA" id="ARBA00022801"/>
    </source>
</evidence>
<comment type="similarity">
    <text evidence="16">Belongs to the transpeptidase family. FtsI subfamily.</text>
</comment>
<keyword evidence="2 16" id="KW-1003">Cell membrane</keyword>
<dbReference type="Proteomes" id="UP000001416">
    <property type="component" value="Chromosome"/>
</dbReference>
<dbReference type="InterPro" id="IPR012338">
    <property type="entry name" value="Beta-lactam/transpept-like"/>
</dbReference>
<dbReference type="OrthoDB" id="9789078at2"/>
<evidence type="ECO:0000313" key="19">
    <source>
        <dbReference type="EMBL" id="CAD84896.1"/>
    </source>
</evidence>
<dbReference type="STRING" id="228410.NE0985"/>
<dbReference type="PANTHER" id="PTHR30627">
    <property type="entry name" value="PEPTIDOGLYCAN D,D-TRANSPEPTIDASE"/>
    <property type="match status" value="1"/>
</dbReference>
<keyword evidence="12 16" id="KW-0472">Membrane</keyword>
<evidence type="ECO:0000259" key="18">
    <source>
        <dbReference type="Pfam" id="PF03717"/>
    </source>
</evidence>
<evidence type="ECO:0000259" key="17">
    <source>
        <dbReference type="Pfam" id="PF00905"/>
    </source>
</evidence>
<dbReference type="Gene3D" id="3.40.710.10">
    <property type="entry name" value="DD-peptidase/beta-lactamase superfamily"/>
    <property type="match status" value="1"/>
</dbReference>
<evidence type="ECO:0000256" key="2">
    <source>
        <dbReference type="ARBA" id="ARBA00022475"/>
    </source>
</evidence>
<evidence type="ECO:0000256" key="12">
    <source>
        <dbReference type="ARBA" id="ARBA00023136"/>
    </source>
</evidence>
<gene>
    <name evidence="16 19" type="primary">ftsI</name>
    <name evidence="19" type="ordered locus">NE0985</name>
</gene>
<dbReference type="GO" id="GO:0008658">
    <property type="term" value="F:penicillin binding"/>
    <property type="evidence" value="ECO:0007669"/>
    <property type="project" value="InterPro"/>
</dbReference>
<keyword evidence="4 16" id="KW-0132">Cell division</keyword>
<keyword evidence="5 16" id="KW-0121">Carboxypeptidase</keyword>
<comment type="subcellular location">
    <subcellularLocation>
        <location evidence="1">Membrane</location>
    </subcellularLocation>
</comment>
<evidence type="ECO:0000256" key="14">
    <source>
        <dbReference type="ARBA" id="ARBA00023306"/>
    </source>
</evidence>
<evidence type="ECO:0000256" key="13">
    <source>
        <dbReference type="ARBA" id="ARBA00023210"/>
    </source>
</evidence>
<evidence type="ECO:0000256" key="1">
    <source>
        <dbReference type="ARBA" id="ARBA00004370"/>
    </source>
</evidence>
<evidence type="ECO:0000256" key="4">
    <source>
        <dbReference type="ARBA" id="ARBA00022618"/>
    </source>
</evidence>
<dbReference type="Gene3D" id="3.30.450.330">
    <property type="match status" value="1"/>
</dbReference>
<dbReference type="GO" id="GO:0000917">
    <property type="term" value="P:division septum assembly"/>
    <property type="evidence" value="ECO:0007669"/>
    <property type="project" value="UniProtKB-KW"/>
</dbReference>
<keyword evidence="11 16" id="KW-1133">Transmembrane helix</keyword>
<evidence type="ECO:0000256" key="6">
    <source>
        <dbReference type="ARBA" id="ARBA00022670"/>
    </source>
</evidence>
<dbReference type="GO" id="GO:0043093">
    <property type="term" value="P:FtsZ-dependent cytokinesis"/>
    <property type="evidence" value="ECO:0007669"/>
    <property type="project" value="UniProtKB-UniRule"/>
</dbReference>
<dbReference type="GO" id="GO:0009252">
    <property type="term" value="P:peptidoglycan biosynthetic process"/>
    <property type="evidence" value="ECO:0007669"/>
    <property type="project" value="UniProtKB-UniRule"/>
</dbReference>
<dbReference type="InterPro" id="IPR037532">
    <property type="entry name" value="FtsI_transpept"/>
</dbReference>
<evidence type="ECO:0000256" key="5">
    <source>
        <dbReference type="ARBA" id="ARBA00022645"/>
    </source>
</evidence>
<evidence type="ECO:0000256" key="3">
    <source>
        <dbReference type="ARBA" id="ARBA00022519"/>
    </source>
</evidence>
<keyword evidence="3 16" id="KW-0997">Cell inner membrane</keyword>
<keyword evidence="6 16" id="KW-0645">Protease</keyword>
<dbReference type="PhylomeDB" id="Q82VS9"/>
<evidence type="ECO:0000256" key="7">
    <source>
        <dbReference type="ARBA" id="ARBA00022692"/>
    </source>
</evidence>
<dbReference type="InterPro" id="IPR001460">
    <property type="entry name" value="PCN-bd_Tpept"/>
</dbReference>
<dbReference type="GO" id="GO:0008955">
    <property type="term" value="F:peptidoglycan glycosyltransferase activity"/>
    <property type="evidence" value="ECO:0007669"/>
    <property type="project" value="InterPro"/>
</dbReference>
<keyword evidence="10 16" id="KW-0573">Peptidoglycan synthesis</keyword>
<dbReference type="PANTHER" id="PTHR30627:SF1">
    <property type="entry name" value="PEPTIDOGLYCAN D,D-TRANSPEPTIDASE FTSI"/>
    <property type="match status" value="1"/>
</dbReference>
<dbReference type="SUPFAM" id="SSF56601">
    <property type="entry name" value="beta-lactamase/transpeptidase-like"/>
    <property type="match status" value="1"/>
</dbReference>
<keyword evidence="9 16" id="KW-0133">Cell shape</keyword>
<organism evidence="19 20">
    <name type="scientific">Nitrosomonas europaea (strain ATCC 19718 / CIP 103999 / KCTC 2705 / NBRC 14298)</name>
    <dbReference type="NCBI Taxonomy" id="228410"/>
    <lineage>
        <taxon>Bacteria</taxon>
        <taxon>Pseudomonadati</taxon>
        <taxon>Pseudomonadota</taxon>
        <taxon>Betaproteobacteria</taxon>
        <taxon>Nitrosomonadales</taxon>
        <taxon>Nitrosomonadaceae</taxon>
        <taxon>Nitrosomonas</taxon>
    </lineage>
</organism>
<dbReference type="GO" id="GO:0009002">
    <property type="term" value="F:serine-type D-Ala-D-Ala carboxypeptidase activity"/>
    <property type="evidence" value="ECO:0007669"/>
    <property type="project" value="UniProtKB-UniRule"/>
</dbReference>
<evidence type="ECO:0000313" key="20">
    <source>
        <dbReference type="Proteomes" id="UP000001416"/>
    </source>
</evidence>
<keyword evidence="8 16" id="KW-0378">Hydrolase</keyword>
<dbReference type="InterPro" id="IPR050515">
    <property type="entry name" value="Beta-lactam/transpept"/>
</dbReference>
<feature type="domain" description="Penicillin-binding protein dimerisation" evidence="18">
    <location>
        <begin position="64"/>
        <end position="210"/>
    </location>
</feature>
<protein>
    <recommendedName>
        <fullName evidence="16">Peptidoglycan D,D-transpeptidase FtsI</fullName>
        <ecNumber evidence="16">3.4.16.4</ecNumber>
    </recommendedName>
    <alternativeName>
        <fullName evidence="16">Penicillin-binding protein 3</fullName>
        <shortName evidence="16">PBP-3</shortName>
    </alternativeName>
</protein>
<feature type="domain" description="Penicillin-binding protein transpeptidase" evidence="17">
    <location>
        <begin position="251"/>
        <end position="550"/>
    </location>
</feature>
<feature type="active site" description="Acyl-ester intermediate" evidence="16">
    <location>
        <position position="298"/>
    </location>
</feature>
<dbReference type="InterPro" id="IPR036138">
    <property type="entry name" value="PBP_dimer_sf"/>
</dbReference>
<dbReference type="GO" id="GO:0071555">
    <property type="term" value="P:cell wall organization"/>
    <property type="evidence" value="ECO:0007669"/>
    <property type="project" value="UniProtKB-KW"/>
</dbReference>
<dbReference type="HOGENOM" id="CLU_009289_6_2_4"/>
<dbReference type="Gene3D" id="3.90.1310.10">
    <property type="entry name" value="Penicillin-binding protein 2a (Domain 2)"/>
    <property type="match status" value="1"/>
</dbReference>
<accession>Q82VS9</accession>
<evidence type="ECO:0000256" key="16">
    <source>
        <dbReference type="HAMAP-Rule" id="MF_02080"/>
    </source>
</evidence>
<evidence type="ECO:0000256" key="11">
    <source>
        <dbReference type="ARBA" id="ARBA00022989"/>
    </source>
</evidence>
<dbReference type="Pfam" id="PF00905">
    <property type="entry name" value="Transpeptidase"/>
    <property type="match status" value="1"/>
</dbReference>